<evidence type="ECO:0000313" key="1">
    <source>
        <dbReference type="EMBL" id="CAC9976020.1"/>
    </source>
</evidence>
<proteinExistence type="predicted"/>
<name>A0A9N8P3A8_9FLAO</name>
<evidence type="ECO:0000313" key="2">
    <source>
        <dbReference type="Proteomes" id="UP000533639"/>
    </source>
</evidence>
<organism evidence="1 2">
    <name type="scientific">Flavobacterium panici</name>
    <dbReference type="NCBI Taxonomy" id="2654843"/>
    <lineage>
        <taxon>Bacteria</taxon>
        <taxon>Pseudomonadati</taxon>
        <taxon>Bacteroidota</taxon>
        <taxon>Flavobacteriia</taxon>
        <taxon>Flavobacteriales</taxon>
        <taxon>Flavobacteriaceae</taxon>
        <taxon>Flavobacterium</taxon>
    </lineage>
</organism>
<dbReference type="AlphaFoldDB" id="A0A9N8P3A8"/>
<gene>
    <name evidence="1" type="ORF">FLAPXU55_03743</name>
</gene>
<keyword evidence="2" id="KW-1185">Reference proteome</keyword>
<comment type="caution">
    <text evidence="1">The sequence shown here is derived from an EMBL/GenBank/DDBJ whole genome shotgun (WGS) entry which is preliminary data.</text>
</comment>
<dbReference type="EMBL" id="CAIJDE010000058">
    <property type="protein sequence ID" value="CAC9976020.1"/>
    <property type="molecule type" value="Genomic_DNA"/>
</dbReference>
<reference evidence="1 2" key="1">
    <citation type="submission" date="2020-06" db="EMBL/GenBank/DDBJ databases">
        <authorList>
            <person name="Criscuolo A."/>
        </authorList>
    </citation>
    <scope>NUCLEOTIDE SEQUENCE [LARGE SCALE GENOMIC DNA]</scope>
    <source>
        <strain evidence="1">PXU-55</strain>
    </source>
</reference>
<protein>
    <submittedName>
        <fullName evidence="1">Uncharacterized protein</fullName>
    </submittedName>
</protein>
<sequence>MLKIFICKFVSDFSFINMRHIHLFFLLLISSVCFAQEADIELKNVNDTILNPKRVLKMQDPIDGVKTMQKLFPGKLYKLSDHNTFISWKCKTCKPLPFTDVNGVEGDQLFPYSEGVATRLLANIDYSNSKGNQFKILAFNHSYYDADGLQTGRFSGGLLGLAKFAKNGNAWEMRSFQPAVAAFGAFSQSPKPKLLQIGEDQYAFTLLHVNGGAGGPFEGYLYIVAGFDGKYQPILEANNYQLTNVSSITWSGSYSVVDDGAKKHFRDIIIKTSGSFSKAAKADDEFEVTPPDEIAAMAKTKKSFNFEIERRFSFKGKSYKLIGNPVVKFSNVK</sequence>
<accession>A0A9N8P3A8</accession>
<dbReference type="Proteomes" id="UP000533639">
    <property type="component" value="Unassembled WGS sequence"/>
</dbReference>